<keyword evidence="3" id="KW-1185">Reference proteome</keyword>
<organism evidence="2 3">
    <name type="scientific">Orbilia brochopaga</name>
    <dbReference type="NCBI Taxonomy" id="3140254"/>
    <lineage>
        <taxon>Eukaryota</taxon>
        <taxon>Fungi</taxon>
        <taxon>Dikarya</taxon>
        <taxon>Ascomycota</taxon>
        <taxon>Pezizomycotina</taxon>
        <taxon>Orbiliomycetes</taxon>
        <taxon>Orbiliales</taxon>
        <taxon>Orbiliaceae</taxon>
        <taxon>Orbilia</taxon>
    </lineage>
</organism>
<proteinExistence type="predicted"/>
<comment type="caution">
    <text evidence="2">The sequence shown here is derived from an EMBL/GenBank/DDBJ whole genome shotgun (WGS) entry which is preliminary data.</text>
</comment>
<accession>A0AAV9UQ24</accession>
<sequence length="262" mass="29617">MADSTDTKVPTITKIDPKTRLLSYSLQTDHVTAPAQYYPLPLPRTNASKPNILYADPDNDSEPSEALKHPNDRSIIVYGTKNGLTILYPRRSQRYRPNDSSDSDIEMLDRNDWVVYESEDIAQSQARFSPEPYDLKYESYSEPEGFNCQRNARFPWKYSIDLGSPVTEFALPTLNSLLDSTNSLAEPWNQNVYITAITEDGVVRLVALPLRLPPPGMNSTRNFSTPDFPVDIITLKPGNRRQPRPRGICMGLLQRMLHSGSP</sequence>
<evidence type="ECO:0000313" key="2">
    <source>
        <dbReference type="EMBL" id="KAK6344177.1"/>
    </source>
</evidence>
<protein>
    <submittedName>
        <fullName evidence="2">Uncharacterized protein</fullName>
    </submittedName>
</protein>
<name>A0AAV9UQ24_9PEZI</name>
<evidence type="ECO:0000313" key="3">
    <source>
        <dbReference type="Proteomes" id="UP001375240"/>
    </source>
</evidence>
<evidence type="ECO:0000256" key="1">
    <source>
        <dbReference type="SAM" id="MobiDB-lite"/>
    </source>
</evidence>
<dbReference type="EMBL" id="JAVHNQ010000006">
    <property type="protein sequence ID" value="KAK6344177.1"/>
    <property type="molecule type" value="Genomic_DNA"/>
</dbReference>
<reference evidence="2 3" key="1">
    <citation type="submission" date="2019-10" db="EMBL/GenBank/DDBJ databases">
        <authorList>
            <person name="Palmer J.M."/>
        </authorList>
    </citation>
    <scope>NUCLEOTIDE SEQUENCE [LARGE SCALE GENOMIC DNA]</scope>
    <source>
        <strain evidence="2 3">TWF696</strain>
    </source>
</reference>
<feature type="region of interest" description="Disordered" evidence="1">
    <location>
        <begin position="49"/>
        <end position="68"/>
    </location>
</feature>
<dbReference type="AlphaFoldDB" id="A0AAV9UQ24"/>
<gene>
    <name evidence="2" type="ORF">TWF696_007819</name>
</gene>
<dbReference type="Proteomes" id="UP001375240">
    <property type="component" value="Unassembled WGS sequence"/>
</dbReference>